<dbReference type="EnsemblMetazoa" id="AFAF006114-RA">
    <property type="protein sequence ID" value="AFAF006114-PA"/>
    <property type="gene ID" value="AFAF006114"/>
</dbReference>
<keyword evidence="1" id="KW-0732">Signal</keyword>
<sequence length="283" mass="31466">MNMIIALGCVLTLLWTNLVTVDGVMYEFLLTSFEAVPQELDDMMDYGTIRLTRQGKNQVGVAGSFSVFKNAGSETQVRWTVYKIDFLGHKRMFVNGAGSLCTIIANDEVIYPQLLEMSNLPPQDSCPFPKGNYTIFNYVFDEHRLPPALPASEWLMEAIVTRDGKIGGKLFRKASGTGGVPYISQTNTICRMAANDVLIYPQLMAHSNLPPQGTCPIPKGNYTVDNFLIDLKKLPHVIPYDDDTMLAVGCSSELPTMALVKMTTDQLCCAFLRYATRVQFMGF</sequence>
<reference evidence="3" key="1">
    <citation type="submission" date="2014-01" db="EMBL/GenBank/DDBJ databases">
        <title>The Genome Sequence of Anopheles farauti FAR1 (V2).</title>
        <authorList>
            <consortium name="The Broad Institute Genomics Platform"/>
            <person name="Neafsey D.E."/>
            <person name="Besansky N."/>
            <person name="Howell P."/>
            <person name="Walton C."/>
            <person name="Young S.K."/>
            <person name="Zeng Q."/>
            <person name="Gargeya S."/>
            <person name="Fitzgerald M."/>
            <person name="Haas B."/>
            <person name="Abouelleil A."/>
            <person name="Allen A.W."/>
            <person name="Alvarado L."/>
            <person name="Arachchi H.M."/>
            <person name="Berlin A.M."/>
            <person name="Chapman S.B."/>
            <person name="Gainer-Dewar J."/>
            <person name="Goldberg J."/>
            <person name="Griggs A."/>
            <person name="Gujja S."/>
            <person name="Hansen M."/>
            <person name="Howarth C."/>
            <person name="Imamovic A."/>
            <person name="Ireland A."/>
            <person name="Larimer J."/>
            <person name="McCowan C."/>
            <person name="Murphy C."/>
            <person name="Pearson M."/>
            <person name="Poon T.W."/>
            <person name="Priest M."/>
            <person name="Roberts A."/>
            <person name="Saif S."/>
            <person name="Shea T."/>
            <person name="Sisk P."/>
            <person name="Sykes S."/>
            <person name="Wortman J."/>
            <person name="Nusbaum C."/>
            <person name="Birren B."/>
        </authorList>
    </citation>
    <scope>NUCLEOTIDE SEQUENCE [LARGE SCALE GENOMIC DNA]</scope>
    <source>
        <strain evidence="3">FAR1</strain>
    </source>
</reference>
<organism evidence="2 3">
    <name type="scientific">Anopheles farauti</name>
    <dbReference type="NCBI Taxonomy" id="69004"/>
    <lineage>
        <taxon>Eukaryota</taxon>
        <taxon>Metazoa</taxon>
        <taxon>Ecdysozoa</taxon>
        <taxon>Arthropoda</taxon>
        <taxon>Hexapoda</taxon>
        <taxon>Insecta</taxon>
        <taxon>Pterygota</taxon>
        <taxon>Neoptera</taxon>
        <taxon>Endopterygota</taxon>
        <taxon>Diptera</taxon>
        <taxon>Nematocera</taxon>
        <taxon>Culicoidea</taxon>
        <taxon>Culicidae</taxon>
        <taxon>Anophelinae</taxon>
        <taxon>Anopheles</taxon>
    </lineage>
</organism>
<feature type="chain" id="PRO_5008132610" evidence="1">
    <location>
        <begin position="24"/>
        <end position="283"/>
    </location>
</feature>
<dbReference type="InterPro" id="IPR010512">
    <property type="entry name" value="DUF1091"/>
</dbReference>
<proteinExistence type="predicted"/>
<dbReference type="AlphaFoldDB" id="A0A182QA64"/>
<keyword evidence="3" id="KW-1185">Reference proteome</keyword>
<dbReference type="VEuPathDB" id="VectorBase:AFAF006114"/>
<accession>A0A182QA64</accession>
<feature type="signal peptide" evidence="1">
    <location>
        <begin position="1"/>
        <end position="23"/>
    </location>
</feature>
<dbReference type="Pfam" id="PF06477">
    <property type="entry name" value="DUF1091"/>
    <property type="match status" value="2"/>
</dbReference>
<reference evidence="2" key="2">
    <citation type="submission" date="2020-05" db="UniProtKB">
        <authorList>
            <consortium name="EnsemblMetazoa"/>
        </authorList>
    </citation>
    <scope>IDENTIFICATION</scope>
    <source>
        <strain evidence="2">FAR1</strain>
    </source>
</reference>
<protein>
    <submittedName>
        <fullName evidence="2">Uncharacterized protein</fullName>
    </submittedName>
</protein>
<evidence type="ECO:0000313" key="3">
    <source>
        <dbReference type="Proteomes" id="UP000075886"/>
    </source>
</evidence>
<dbReference type="PANTHER" id="PTHR21112:SF13">
    <property type="entry name" value="CHEMOSENSORY PROTEIN A 7A"/>
    <property type="match status" value="1"/>
</dbReference>
<evidence type="ECO:0000313" key="2">
    <source>
        <dbReference type="EnsemblMetazoa" id="AFAF006114-PA"/>
    </source>
</evidence>
<dbReference type="Proteomes" id="UP000075886">
    <property type="component" value="Unassembled WGS sequence"/>
</dbReference>
<evidence type="ECO:0000256" key="1">
    <source>
        <dbReference type="SAM" id="SignalP"/>
    </source>
</evidence>
<dbReference type="STRING" id="69004.A0A182QA64"/>
<dbReference type="PANTHER" id="PTHR21112">
    <property type="entry name" value="CHEMOSENSORY PROTEIN A 29A-RELATED"/>
    <property type="match status" value="1"/>
</dbReference>
<dbReference type="EMBL" id="AXCN02001489">
    <property type="status" value="NOT_ANNOTATED_CDS"/>
    <property type="molecule type" value="Genomic_DNA"/>
</dbReference>
<name>A0A182QA64_9DIPT</name>